<dbReference type="PANTHER" id="PTHR12875">
    <property type="entry name" value="GOLGI TO ER TRAFFIC PROTEIN 4 HOMOLOG"/>
    <property type="match status" value="1"/>
</dbReference>
<dbReference type="VEuPathDB" id="ToxoDB:cyc_03146"/>
<dbReference type="AlphaFoldDB" id="A0A1D3D7A6"/>
<dbReference type="VEuPathDB" id="ToxoDB:LOC113147470"/>
<comment type="caution">
    <text evidence="2">The sequence shown here is derived from an EMBL/GenBank/DDBJ whole genome shotgun (WGS) entry which is preliminary data.</text>
</comment>
<evidence type="ECO:0000313" key="3">
    <source>
        <dbReference type="Proteomes" id="UP000095192"/>
    </source>
</evidence>
<dbReference type="InParanoid" id="A0A1D3D7A6"/>
<dbReference type="InterPro" id="IPR007317">
    <property type="entry name" value="GET4"/>
</dbReference>
<gene>
    <name evidence="2" type="ORF">cyc_03146</name>
</gene>
<dbReference type="GO" id="GO:0005829">
    <property type="term" value="C:cytosol"/>
    <property type="evidence" value="ECO:0007669"/>
    <property type="project" value="TreeGrafter"/>
</dbReference>
<dbReference type="PANTHER" id="PTHR12875:SF0">
    <property type="entry name" value="GOLGI TO ER TRAFFIC PROTEIN 4 HOMOLOG"/>
    <property type="match status" value="1"/>
</dbReference>
<name>A0A1D3D7A6_9EIME</name>
<dbReference type="EMBL" id="JROU02000423">
    <property type="protein sequence ID" value="OEH79331.1"/>
    <property type="molecule type" value="Genomic_DNA"/>
</dbReference>
<dbReference type="Gene3D" id="1.25.40.10">
    <property type="entry name" value="Tetratricopeptide repeat domain"/>
    <property type="match status" value="1"/>
</dbReference>
<accession>A0A1D3D7A6</accession>
<organism evidence="2 3">
    <name type="scientific">Cyclospora cayetanensis</name>
    <dbReference type="NCBI Taxonomy" id="88456"/>
    <lineage>
        <taxon>Eukaryota</taxon>
        <taxon>Sar</taxon>
        <taxon>Alveolata</taxon>
        <taxon>Apicomplexa</taxon>
        <taxon>Conoidasida</taxon>
        <taxon>Coccidia</taxon>
        <taxon>Eucoccidiorida</taxon>
        <taxon>Eimeriorina</taxon>
        <taxon>Eimeriidae</taxon>
        <taxon>Cyclospora</taxon>
    </lineage>
</organism>
<dbReference type="FunCoup" id="A0A1D3D7A6">
    <property type="interactions" value="99"/>
</dbReference>
<comment type="similarity">
    <text evidence="1">Belongs to the GET4 family.</text>
</comment>
<evidence type="ECO:0000313" key="2">
    <source>
        <dbReference type="EMBL" id="OEH79331.1"/>
    </source>
</evidence>
<dbReference type="Pfam" id="PF04190">
    <property type="entry name" value="GET4"/>
    <property type="match status" value="1"/>
</dbReference>
<reference evidence="2 3" key="1">
    <citation type="journal article" date="2016" name="BMC Genomics">
        <title>Comparative genomics reveals Cyclospora cayetanensis possesses coccidia-like metabolism and invasion components but unique surface antigens.</title>
        <authorList>
            <person name="Liu S."/>
            <person name="Wang L."/>
            <person name="Zheng H."/>
            <person name="Xu Z."/>
            <person name="Roellig D.M."/>
            <person name="Li N."/>
            <person name="Frace M.A."/>
            <person name="Tang K."/>
            <person name="Arrowood M.J."/>
            <person name="Moss D.M."/>
            <person name="Zhang L."/>
            <person name="Feng Y."/>
            <person name="Xiao L."/>
        </authorList>
    </citation>
    <scope>NUCLEOTIDE SEQUENCE [LARGE SCALE GENOMIC DNA]</scope>
    <source>
        <strain evidence="2 3">CHN_HEN01</strain>
    </source>
</reference>
<proteinExistence type="inferred from homology"/>
<sequence length="232" mass="25337">MTVLCVRMGALPPVPSRVSTAVQRKIEAGDFYDAQQLVKTFASRYNTKGQPDVAVSICLGFAPQFAEKHRGALTLDLAYAAMQYLQQQEDPPTDEQLEVIASLLGIATSRPEGGPTVKDVSRYVSSAVKWSLRIPNSTVGSLLIHNKAAIAYSRLGNYGLAQGHCIYGGDSHAMAEIVSLSADGCLLRTWTPQGYPSESGFFWLRAVLMLLCVKRTDVAESLLMNHSDVDWR</sequence>
<keyword evidence="3" id="KW-1185">Reference proteome</keyword>
<evidence type="ECO:0000256" key="1">
    <source>
        <dbReference type="ARBA" id="ARBA00005351"/>
    </source>
</evidence>
<dbReference type="InterPro" id="IPR011990">
    <property type="entry name" value="TPR-like_helical_dom_sf"/>
</dbReference>
<protein>
    <submittedName>
        <fullName evidence="2">Uncharacterized protein</fullName>
    </submittedName>
</protein>
<dbReference type="Proteomes" id="UP000095192">
    <property type="component" value="Unassembled WGS sequence"/>
</dbReference>
<dbReference type="GO" id="GO:0045048">
    <property type="term" value="P:protein insertion into ER membrane"/>
    <property type="evidence" value="ECO:0007669"/>
    <property type="project" value="InterPro"/>
</dbReference>